<evidence type="ECO:0000313" key="3">
    <source>
        <dbReference type="Proteomes" id="UP001232063"/>
    </source>
</evidence>
<dbReference type="RefSeq" id="WP_314516677.1">
    <property type="nucleotide sequence ID" value="NZ_JASJOU010000014.1"/>
</dbReference>
<keyword evidence="3" id="KW-1185">Reference proteome</keyword>
<evidence type="ECO:0000256" key="1">
    <source>
        <dbReference type="SAM" id="MobiDB-lite"/>
    </source>
</evidence>
<accession>A0AAE3R6T5</accession>
<sequence length="68" mass="7940">MERKNTNLFFLSGIFLLFTLLLIGRSYKDQSVKSDKRQSLQKRTNRNTPPPEWLKNVSLENADNTVAR</sequence>
<gene>
    <name evidence="2" type="ORF">QNI22_30110</name>
</gene>
<reference evidence="2" key="1">
    <citation type="submission" date="2023-05" db="EMBL/GenBank/DDBJ databases">
        <authorList>
            <person name="Zhang X."/>
        </authorList>
    </citation>
    <scope>NUCLEOTIDE SEQUENCE</scope>
    <source>
        <strain evidence="2">BD1B2-1</strain>
    </source>
</reference>
<organism evidence="2 3">
    <name type="scientific">Xanthocytophaga agilis</name>
    <dbReference type="NCBI Taxonomy" id="3048010"/>
    <lineage>
        <taxon>Bacteria</taxon>
        <taxon>Pseudomonadati</taxon>
        <taxon>Bacteroidota</taxon>
        <taxon>Cytophagia</taxon>
        <taxon>Cytophagales</taxon>
        <taxon>Rhodocytophagaceae</taxon>
        <taxon>Xanthocytophaga</taxon>
    </lineage>
</organism>
<proteinExistence type="predicted"/>
<feature type="compositionally biased region" description="Polar residues" evidence="1">
    <location>
        <begin position="58"/>
        <end position="68"/>
    </location>
</feature>
<evidence type="ECO:0000313" key="2">
    <source>
        <dbReference type="EMBL" id="MDJ1504956.1"/>
    </source>
</evidence>
<dbReference type="EMBL" id="JASJOU010000014">
    <property type="protein sequence ID" value="MDJ1504956.1"/>
    <property type="molecule type" value="Genomic_DNA"/>
</dbReference>
<protein>
    <submittedName>
        <fullName evidence="2">Uncharacterized protein</fullName>
    </submittedName>
</protein>
<name>A0AAE3R6T5_9BACT</name>
<feature type="compositionally biased region" description="Basic and acidic residues" evidence="1">
    <location>
        <begin position="29"/>
        <end position="38"/>
    </location>
</feature>
<feature type="region of interest" description="Disordered" evidence="1">
    <location>
        <begin position="29"/>
        <end position="68"/>
    </location>
</feature>
<comment type="caution">
    <text evidence="2">The sequence shown here is derived from an EMBL/GenBank/DDBJ whole genome shotgun (WGS) entry which is preliminary data.</text>
</comment>
<dbReference type="Proteomes" id="UP001232063">
    <property type="component" value="Unassembled WGS sequence"/>
</dbReference>
<dbReference type="AlphaFoldDB" id="A0AAE3R6T5"/>